<feature type="transmembrane region" description="Helical" evidence="7">
    <location>
        <begin position="128"/>
        <end position="148"/>
    </location>
</feature>
<dbReference type="InterPro" id="IPR000620">
    <property type="entry name" value="EamA_dom"/>
</dbReference>
<dbReference type="SUPFAM" id="SSF103481">
    <property type="entry name" value="Multidrug resistance efflux transporter EmrE"/>
    <property type="match status" value="1"/>
</dbReference>
<feature type="transmembrane region" description="Helical" evidence="7">
    <location>
        <begin position="227"/>
        <end position="246"/>
    </location>
</feature>
<protein>
    <submittedName>
        <fullName evidence="9">Transporter</fullName>
    </submittedName>
</protein>
<dbReference type="Pfam" id="PF00892">
    <property type="entry name" value="EamA"/>
    <property type="match status" value="2"/>
</dbReference>
<keyword evidence="5 7" id="KW-1133">Transmembrane helix</keyword>
<evidence type="ECO:0000256" key="7">
    <source>
        <dbReference type="SAM" id="Phobius"/>
    </source>
</evidence>
<dbReference type="InterPro" id="IPR050638">
    <property type="entry name" value="AA-Vitamin_Transporters"/>
</dbReference>
<dbReference type="PANTHER" id="PTHR32322:SF18">
    <property type="entry name" value="S-ADENOSYLMETHIONINE_S-ADENOSYLHOMOCYSTEINE TRANSPORTER"/>
    <property type="match status" value="1"/>
</dbReference>
<comment type="subcellular location">
    <subcellularLocation>
        <location evidence="1">Cell membrane</location>
        <topology evidence="1">Multi-pass membrane protein</topology>
    </subcellularLocation>
</comment>
<evidence type="ECO:0000256" key="5">
    <source>
        <dbReference type="ARBA" id="ARBA00022989"/>
    </source>
</evidence>
<evidence type="ECO:0000313" key="10">
    <source>
        <dbReference type="Proteomes" id="UP000321491"/>
    </source>
</evidence>
<feature type="transmembrane region" description="Helical" evidence="7">
    <location>
        <begin position="281"/>
        <end position="301"/>
    </location>
</feature>
<comment type="similarity">
    <text evidence="2">Belongs to the EamA transporter family.</text>
</comment>
<feature type="transmembrane region" description="Helical" evidence="7">
    <location>
        <begin position="258"/>
        <end position="275"/>
    </location>
</feature>
<keyword evidence="4 7" id="KW-0812">Transmembrane</keyword>
<evidence type="ECO:0000259" key="8">
    <source>
        <dbReference type="Pfam" id="PF00892"/>
    </source>
</evidence>
<dbReference type="RefSeq" id="WP_174771676.1">
    <property type="nucleotide sequence ID" value="NZ_BJXW01000022.1"/>
</dbReference>
<keyword evidence="10" id="KW-1185">Reference proteome</keyword>
<dbReference type="EMBL" id="BJXW01000022">
    <property type="protein sequence ID" value="GEN31768.1"/>
    <property type="molecule type" value="Genomic_DNA"/>
</dbReference>
<organism evidence="9 10">
    <name type="scientific">Cerasibacillus quisquiliarum</name>
    <dbReference type="NCBI Taxonomy" id="227865"/>
    <lineage>
        <taxon>Bacteria</taxon>
        <taxon>Bacillati</taxon>
        <taxon>Bacillota</taxon>
        <taxon>Bacilli</taxon>
        <taxon>Bacillales</taxon>
        <taxon>Bacillaceae</taxon>
        <taxon>Cerasibacillus</taxon>
    </lineage>
</organism>
<sequence length="327" mass="36769">MRKNKMLWGVFLALLASISWGAMFPVANHSFKYIDSFYFTIFRYIPVALILIIILLVKEGKEAFHTDGRGFYVWFFGTMGFTIYNLFIFWGQEMLGETGTLLASIMESLSPMVSVLIIWMLSRRRPSAFTLFSIGIAFLGVVLVVTNGDLGFLSNLHKQLFPLGILFFGIVGWVVYTMGGGRFPDWSILRYSTLTLTYGIVTTTGIVFLTTLFGLVEAPTIDAIYAVRYDMIFMVIFPGVIALLGWNEGVRILEPINSLLFLSFVPVTTLVIGYVQGYNLTLYDVVGTAFIVLALLLNNIYQRILLRKRSINNSKKVAYKQSATTSS</sequence>
<feature type="transmembrane region" description="Helical" evidence="7">
    <location>
        <begin position="191"/>
        <end position="215"/>
    </location>
</feature>
<feature type="transmembrane region" description="Helical" evidence="7">
    <location>
        <begin position="101"/>
        <end position="121"/>
    </location>
</feature>
<gene>
    <name evidence="9" type="ORF">CQU01_20060</name>
</gene>
<evidence type="ECO:0000256" key="3">
    <source>
        <dbReference type="ARBA" id="ARBA00022475"/>
    </source>
</evidence>
<keyword evidence="6 7" id="KW-0472">Membrane</keyword>
<accession>A0A511V1I2</accession>
<feature type="domain" description="EamA" evidence="8">
    <location>
        <begin position="167"/>
        <end position="299"/>
    </location>
</feature>
<dbReference type="GO" id="GO:0005886">
    <property type="term" value="C:plasma membrane"/>
    <property type="evidence" value="ECO:0007669"/>
    <property type="project" value="UniProtKB-SubCell"/>
</dbReference>
<evidence type="ECO:0000313" key="9">
    <source>
        <dbReference type="EMBL" id="GEN31768.1"/>
    </source>
</evidence>
<feature type="domain" description="EamA" evidence="8">
    <location>
        <begin position="7"/>
        <end position="145"/>
    </location>
</feature>
<evidence type="ECO:0000256" key="6">
    <source>
        <dbReference type="ARBA" id="ARBA00023136"/>
    </source>
</evidence>
<comment type="caution">
    <text evidence="9">The sequence shown here is derived from an EMBL/GenBank/DDBJ whole genome shotgun (WGS) entry which is preliminary data.</text>
</comment>
<name>A0A511V1I2_9BACI</name>
<feature type="transmembrane region" description="Helical" evidence="7">
    <location>
        <begin position="37"/>
        <end position="57"/>
    </location>
</feature>
<feature type="transmembrane region" description="Helical" evidence="7">
    <location>
        <begin position="69"/>
        <end position="89"/>
    </location>
</feature>
<dbReference type="PANTHER" id="PTHR32322">
    <property type="entry name" value="INNER MEMBRANE TRANSPORTER"/>
    <property type="match status" value="1"/>
</dbReference>
<evidence type="ECO:0000256" key="4">
    <source>
        <dbReference type="ARBA" id="ARBA00022692"/>
    </source>
</evidence>
<dbReference type="Proteomes" id="UP000321491">
    <property type="component" value="Unassembled WGS sequence"/>
</dbReference>
<keyword evidence="3" id="KW-1003">Cell membrane</keyword>
<evidence type="ECO:0000256" key="1">
    <source>
        <dbReference type="ARBA" id="ARBA00004651"/>
    </source>
</evidence>
<proteinExistence type="inferred from homology"/>
<reference evidence="9 10" key="1">
    <citation type="submission" date="2019-07" db="EMBL/GenBank/DDBJ databases">
        <title>Whole genome shotgun sequence of Cerasibacillus quisquiliarum NBRC 102429.</title>
        <authorList>
            <person name="Hosoyama A."/>
            <person name="Uohara A."/>
            <person name="Ohji S."/>
            <person name="Ichikawa N."/>
        </authorList>
    </citation>
    <scope>NUCLEOTIDE SEQUENCE [LARGE SCALE GENOMIC DNA]</scope>
    <source>
        <strain evidence="9 10">NBRC 102429</strain>
    </source>
</reference>
<dbReference type="AlphaFoldDB" id="A0A511V1I2"/>
<evidence type="ECO:0000256" key="2">
    <source>
        <dbReference type="ARBA" id="ARBA00007362"/>
    </source>
</evidence>
<dbReference type="InterPro" id="IPR037185">
    <property type="entry name" value="EmrE-like"/>
</dbReference>
<feature type="transmembrane region" description="Helical" evidence="7">
    <location>
        <begin position="160"/>
        <end position="179"/>
    </location>
</feature>